<sequence length="172" mass="17856">MNFLTKDRGGEAICLLLLLATGVALLVGAAALPEPMFDPLGPAGLPRYVGYLLLVLLALRLVSLFRESRAAPAAEADAASPEARRPAGAGTGEGPQRLRFALVALITLAYLTALTVGGLSFTWLTLAFLAALGAAMSDLSARKLIIVGVIAAVMSFALTYTFTDVLSVVLPE</sequence>
<organism evidence="3 4">
    <name type="scientific">Marinovum algicola</name>
    <dbReference type="NCBI Taxonomy" id="42444"/>
    <lineage>
        <taxon>Bacteria</taxon>
        <taxon>Pseudomonadati</taxon>
        <taxon>Pseudomonadota</taxon>
        <taxon>Alphaproteobacteria</taxon>
        <taxon>Rhodobacterales</taxon>
        <taxon>Roseobacteraceae</taxon>
        <taxon>Marinovum</taxon>
    </lineage>
</organism>
<evidence type="ECO:0000313" key="3">
    <source>
        <dbReference type="EMBL" id="SEI66312.1"/>
    </source>
</evidence>
<gene>
    <name evidence="3" type="ORF">SAMN04487940_101533</name>
</gene>
<dbReference type="Pfam" id="PF07331">
    <property type="entry name" value="TctB"/>
    <property type="match status" value="1"/>
</dbReference>
<feature type="domain" description="DUF1468" evidence="2">
    <location>
        <begin position="13"/>
        <end position="171"/>
    </location>
</feature>
<protein>
    <submittedName>
        <fullName evidence="3">Tripartite tricarboxylate transporter TctB family protein</fullName>
    </submittedName>
</protein>
<accession>A0A975W6X1</accession>
<keyword evidence="4" id="KW-1185">Reference proteome</keyword>
<feature type="transmembrane region" description="Helical" evidence="1">
    <location>
        <begin position="12"/>
        <end position="33"/>
    </location>
</feature>
<evidence type="ECO:0000313" key="4">
    <source>
        <dbReference type="Proteomes" id="UP000182932"/>
    </source>
</evidence>
<dbReference type="Proteomes" id="UP000182932">
    <property type="component" value="Unassembled WGS sequence"/>
</dbReference>
<keyword evidence="1" id="KW-1133">Transmembrane helix</keyword>
<feature type="transmembrane region" description="Helical" evidence="1">
    <location>
        <begin position="144"/>
        <end position="170"/>
    </location>
</feature>
<keyword evidence="1" id="KW-0472">Membrane</keyword>
<name>A0A975W6X1_9RHOB</name>
<dbReference type="AlphaFoldDB" id="A0A975W6X1"/>
<comment type="caution">
    <text evidence="3">The sequence shown here is derived from an EMBL/GenBank/DDBJ whole genome shotgun (WGS) entry which is preliminary data.</text>
</comment>
<evidence type="ECO:0000259" key="2">
    <source>
        <dbReference type="Pfam" id="PF07331"/>
    </source>
</evidence>
<evidence type="ECO:0000256" key="1">
    <source>
        <dbReference type="SAM" id="Phobius"/>
    </source>
</evidence>
<feature type="transmembrane region" description="Helical" evidence="1">
    <location>
        <begin position="45"/>
        <end position="62"/>
    </location>
</feature>
<reference evidence="3 4" key="1">
    <citation type="submission" date="2016-10" db="EMBL/GenBank/DDBJ databases">
        <authorList>
            <person name="Varghese N."/>
            <person name="Submissions S."/>
        </authorList>
    </citation>
    <scope>NUCLEOTIDE SEQUENCE [LARGE SCALE GENOMIC DNA]</scope>
    <source>
        <strain evidence="3 4">FF3</strain>
    </source>
</reference>
<dbReference type="EMBL" id="FNYY01000001">
    <property type="protein sequence ID" value="SEI66312.1"/>
    <property type="molecule type" value="Genomic_DNA"/>
</dbReference>
<feature type="transmembrane region" description="Helical" evidence="1">
    <location>
        <begin position="100"/>
        <end position="132"/>
    </location>
</feature>
<dbReference type="RefSeq" id="WP_074834722.1">
    <property type="nucleotide sequence ID" value="NZ_CATLQZ010000004.1"/>
</dbReference>
<dbReference type="InterPro" id="IPR009936">
    <property type="entry name" value="DUF1468"/>
</dbReference>
<dbReference type="GeneID" id="80816799"/>
<keyword evidence="1" id="KW-0812">Transmembrane</keyword>
<proteinExistence type="predicted"/>